<evidence type="ECO:0000256" key="1">
    <source>
        <dbReference type="ARBA" id="ARBA00022723"/>
    </source>
</evidence>
<feature type="compositionally biased region" description="Pro residues" evidence="6">
    <location>
        <begin position="355"/>
        <end position="369"/>
    </location>
</feature>
<organism evidence="8 9">
    <name type="scientific">Armillaria borealis</name>
    <dbReference type="NCBI Taxonomy" id="47425"/>
    <lineage>
        <taxon>Eukaryota</taxon>
        <taxon>Fungi</taxon>
        <taxon>Dikarya</taxon>
        <taxon>Basidiomycota</taxon>
        <taxon>Agaricomycotina</taxon>
        <taxon>Agaricomycetes</taxon>
        <taxon>Agaricomycetidae</taxon>
        <taxon>Agaricales</taxon>
        <taxon>Marasmiineae</taxon>
        <taxon>Physalacriaceae</taxon>
        <taxon>Armillaria</taxon>
    </lineage>
</organism>
<keyword evidence="9" id="KW-1185">Reference proteome</keyword>
<evidence type="ECO:0000256" key="3">
    <source>
        <dbReference type="ARBA" id="ARBA00022771"/>
    </source>
</evidence>
<evidence type="ECO:0000256" key="5">
    <source>
        <dbReference type="PROSITE-ProRule" id="PRU00042"/>
    </source>
</evidence>
<proteinExistence type="predicted"/>
<feature type="region of interest" description="Disordered" evidence="6">
    <location>
        <begin position="241"/>
        <end position="276"/>
    </location>
</feature>
<evidence type="ECO:0000313" key="9">
    <source>
        <dbReference type="Proteomes" id="UP001175226"/>
    </source>
</evidence>
<dbReference type="GO" id="GO:0008270">
    <property type="term" value="F:zinc ion binding"/>
    <property type="evidence" value="ECO:0007669"/>
    <property type="project" value="UniProtKB-KW"/>
</dbReference>
<dbReference type="PROSITE" id="PS50157">
    <property type="entry name" value="ZINC_FINGER_C2H2_2"/>
    <property type="match status" value="1"/>
</dbReference>
<evidence type="ECO:0000313" key="8">
    <source>
        <dbReference type="EMBL" id="KAK0435600.1"/>
    </source>
</evidence>
<keyword evidence="2" id="KW-0677">Repeat</keyword>
<dbReference type="FunFam" id="3.30.160.60:FF:000100">
    <property type="entry name" value="Zinc finger 45-like"/>
    <property type="match status" value="1"/>
</dbReference>
<evidence type="ECO:0000259" key="7">
    <source>
        <dbReference type="PROSITE" id="PS50157"/>
    </source>
</evidence>
<keyword evidence="3 5" id="KW-0863">Zinc-finger</keyword>
<sequence length="428" mass="46485">MFQNGRRPLMMVVARVCLEFRAPREARASSMCDEQVNDEAIDEEATTIPVWLAAWIDMGVWKRNSHASTRGQIRGQYQPSSLTLSSLPLPPPSCLVPARLVPMKPSQTSVSKPFTCRECGRGFGRDPELERHKKTHLVGEARKAAIFQCPSYPLCGVEALQKSNIIAHIKRKHPGLLHLVCSMCRRSLFVADDVVALLQHQQDAHGIFQAPLESPPSSSPMSSPSAVYSATSSSVMSYPSSTIERHLTSGSSSPHGHLASASSPMSSLPDELHGLLLHGGPQEYQLAEITPSGPFTWHPSHTLDMPPLSTIYNALPQTFYAGRLDLYSPPPSLYGGSTDLSQGPSVAGTLLPQSIPIPPPALPTPPPSRPSTAGPSSQPSEPPTTLKWLVTSQPLPPTDRNDPRYHYVRFNGDNVVSNRSDSEILPTP</sequence>
<dbReference type="InterPro" id="IPR036236">
    <property type="entry name" value="Znf_C2H2_sf"/>
</dbReference>
<feature type="compositionally biased region" description="Low complexity" evidence="6">
    <location>
        <begin position="258"/>
        <end position="269"/>
    </location>
</feature>
<accession>A0AA39J535</accession>
<dbReference type="InterPro" id="IPR013087">
    <property type="entry name" value="Znf_C2H2_type"/>
</dbReference>
<feature type="region of interest" description="Disordered" evidence="6">
    <location>
        <begin position="335"/>
        <end position="406"/>
    </location>
</feature>
<dbReference type="Gene3D" id="3.30.160.60">
    <property type="entry name" value="Classic Zinc Finger"/>
    <property type="match status" value="1"/>
</dbReference>
<dbReference type="SMART" id="SM00355">
    <property type="entry name" value="ZnF_C2H2"/>
    <property type="match status" value="3"/>
</dbReference>
<keyword evidence="1" id="KW-0479">Metal-binding</keyword>
<feature type="domain" description="C2H2-type" evidence="7">
    <location>
        <begin position="114"/>
        <end position="136"/>
    </location>
</feature>
<dbReference type="SUPFAM" id="SSF57667">
    <property type="entry name" value="beta-beta-alpha zinc fingers"/>
    <property type="match status" value="1"/>
</dbReference>
<dbReference type="Proteomes" id="UP001175226">
    <property type="component" value="Unassembled WGS sequence"/>
</dbReference>
<evidence type="ECO:0000256" key="6">
    <source>
        <dbReference type="SAM" id="MobiDB-lite"/>
    </source>
</evidence>
<dbReference type="EMBL" id="JAUEPT010000061">
    <property type="protein sequence ID" value="KAK0435600.1"/>
    <property type="molecule type" value="Genomic_DNA"/>
</dbReference>
<comment type="caution">
    <text evidence="8">The sequence shown here is derived from an EMBL/GenBank/DDBJ whole genome shotgun (WGS) entry which is preliminary data.</text>
</comment>
<name>A0AA39J535_9AGAR</name>
<keyword evidence="4" id="KW-0862">Zinc</keyword>
<dbReference type="AlphaFoldDB" id="A0AA39J535"/>
<evidence type="ECO:0000256" key="2">
    <source>
        <dbReference type="ARBA" id="ARBA00022737"/>
    </source>
</evidence>
<reference evidence="8" key="1">
    <citation type="submission" date="2023-06" db="EMBL/GenBank/DDBJ databases">
        <authorList>
            <consortium name="Lawrence Berkeley National Laboratory"/>
            <person name="Ahrendt S."/>
            <person name="Sahu N."/>
            <person name="Indic B."/>
            <person name="Wong-Bajracharya J."/>
            <person name="Merenyi Z."/>
            <person name="Ke H.-M."/>
            <person name="Monk M."/>
            <person name="Kocsube S."/>
            <person name="Drula E."/>
            <person name="Lipzen A."/>
            <person name="Balint B."/>
            <person name="Henrissat B."/>
            <person name="Andreopoulos B."/>
            <person name="Martin F.M."/>
            <person name="Harder C.B."/>
            <person name="Rigling D."/>
            <person name="Ford K.L."/>
            <person name="Foster G.D."/>
            <person name="Pangilinan J."/>
            <person name="Papanicolaou A."/>
            <person name="Barry K."/>
            <person name="LaButti K."/>
            <person name="Viragh M."/>
            <person name="Koriabine M."/>
            <person name="Yan M."/>
            <person name="Riley R."/>
            <person name="Champramary S."/>
            <person name="Plett K.L."/>
            <person name="Tsai I.J."/>
            <person name="Slot J."/>
            <person name="Sipos G."/>
            <person name="Plett J."/>
            <person name="Nagy L.G."/>
            <person name="Grigoriev I.V."/>
        </authorList>
    </citation>
    <scope>NUCLEOTIDE SEQUENCE</scope>
    <source>
        <strain evidence="8">FPL87.14</strain>
    </source>
</reference>
<evidence type="ECO:0000256" key="4">
    <source>
        <dbReference type="ARBA" id="ARBA00022833"/>
    </source>
</evidence>
<gene>
    <name evidence="8" type="ORF">EV421DRAFT_1908484</name>
</gene>
<protein>
    <recommendedName>
        <fullName evidence="7">C2H2-type domain-containing protein</fullName>
    </recommendedName>
</protein>
<dbReference type="PROSITE" id="PS00028">
    <property type="entry name" value="ZINC_FINGER_C2H2_1"/>
    <property type="match status" value="1"/>
</dbReference>